<evidence type="ECO:0000313" key="4">
    <source>
        <dbReference type="Proteomes" id="UP000663583"/>
    </source>
</evidence>
<sequence>MTAWEVIAFDLTDDERMLMLHGLNEYLNSATRAEPLLGPILGVAGSDEFNTLVQRLYDAIREQAPMSKLDWTRALFLTEVSWASELAGAGSILAAKVPDEVATALLRSIQREVMFLGRYQMLQDNATSVGRTKWSLPLVGSSTPSTQPNSRVTPTGRAVAIDLTDDERLLIVHGLNEYRGSAKRAMPLLTPLVGLSNTEEFRGFLSRLIDGVKRKEPLSDLDWAQAVFLTEIGWASDVVGSGIDFATNIRDEKAAPLLRSIQRKVVTPERSALFRDSAYRVAE</sequence>
<reference evidence="1" key="2">
    <citation type="submission" date="2020-02" db="EMBL/GenBank/DDBJ databases">
        <authorList>
            <person name="Matsumoto Y."/>
            <person name="Kinjo T."/>
            <person name="Motooka D."/>
            <person name="Nabeya D."/>
            <person name="Jung N."/>
            <person name="Uechi K."/>
            <person name="Horii T."/>
            <person name="Iida T."/>
            <person name="Fujita J."/>
            <person name="Nakamura S."/>
        </authorList>
    </citation>
    <scope>NUCLEOTIDE SEQUENCE</scope>
    <source>
        <strain evidence="1">JCM 13573</strain>
    </source>
</reference>
<dbReference type="EMBL" id="BLKU01000003">
    <property type="protein sequence ID" value="GFG64664.1"/>
    <property type="molecule type" value="Genomic_DNA"/>
</dbReference>
<name>A0AAX1JHI9_9MYCO</name>
<proteinExistence type="predicted"/>
<dbReference type="AlphaFoldDB" id="A0AAX1JHI9"/>
<protein>
    <submittedName>
        <fullName evidence="2">Uncharacterized protein</fullName>
    </submittedName>
</protein>
<dbReference type="EMBL" id="CP065047">
    <property type="protein sequence ID" value="QPI39986.1"/>
    <property type="molecule type" value="Genomic_DNA"/>
</dbReference>
<accession>A0AAX1JHI9</accession>
<dbReference type="Proteomes" id="UP000663583">
    <property type="component" value="Chromosome"/>
</dbReference>
<reference evidence="1 3" key="1">
    <citation type="journal article" date="2019" name="Emerg. Microbes Infect.">
        <title>Comprehensive subspecies identification of 175 nontuberculous mycobacteria species based on 7547 genomic profiles.</title>
        <authorList>
            <person name="Matsumoto Y."/>
            <person name="Kinjo T."/>
            <person name="Motooka D."/>
            <person name="Nabeya D."/>
            <person name="Jung N."/>
            <person name="Uechi K."/>
            <person name="Horii T."/>
            <person name="Iida T."/>
            <person name="Fujita J."/>
            <person name="Nakamura S."/>
        </authorList>
    </citation>
    <scope>NUCLEOTIDE SEQUENCE [LARGE SCALE GENOMIC DNA]</scope>
    <source>
        <strain evidence="1 3">JCM 13573</strain>
    </source>
</reference>
<evidence type="ECO:0000313" key="1">
    <source>
        <dbReference type="EMBL" id="GFG64664.1"/>
    </source>
</evidence>
<gene>
    <name evidence="2" type="ORF">I2456_11400</name>
    <name evidence="1" type="ORF">MKUB_21540</name>
</gene>
<keyword evidence="3" id="KW-1185">Reference proteome</keyword>
<dbReference type="KEGG" id="mku:I2456_11400"/>
<dbReference type="Proteomes" id="UP000465306">
    <property type="component" value="Unassembled WGS sequence"/>
</dbReference>
<dbReference type="RefSeq" id="WP_085075742.1">
    <property type="nucleotide sequence ID" value="NZ_BLKU01000003.1"/>
</dbReference>
<reference evidence="2" key="3">
    <citation type="submission" date="2020-11" db="EMBL/GenBank/DDBJ databases">
        <title>Intraspecies plasmid and genomic variation of Mycobacterium kubicae revealed by the complete genome sequences of two clinical isolates.</title>
        <authorList>
            <person name="Hendrix J.R."/>
            <person name="Epperson L.E."/>
            <person name="Honda J.R."/>
            <person name="Strong M."/>
        </authorList>
    </citation>
    <scope>NUCLEOTIDE SEQUENCE</scope>
    <source>
        <strain evidence="2">JCM 13573</strain>
    </source>
</reference>
<organism evidence="2 4">
    <name type="scientific">Mycobacterium kubicae</name>
    <dbReference type="NCBI Taxonomy" id="120959"/>
    <lineage>
        <taxon>Bacteria</taxon>
        <taxon>Bacillati</taxon>
        <taxon>Actinomycetota</taxon>
        <taxon>Actinomycetes</taxon>
        <taxon>Mycobacteriales</taxon>
        <taxon>Mycobacteriaceae</taxon>
        <taxon>Mycobacterium</taxon>
        <taxon>Mycobacterium simiae complex</taxon>
    </lineage>
</organism>
<evidence type="ECO:0000313" key="2">
    <source>
        <dbReference type="EMBL" id="QPI39986.1"/>
    </source>
</evidence>
<evidence type="ECO:0000313" key="3">
    <source>
        <dbReference type="Proteomes" id="UP000465306"/>
    </source>
</evidence>